<comment type="caution">
    <text evidence="4">The sequence shown here is derived from an EMBL/GenBank/DDBJ whole genome shotgun (WGS) entry which is preliminary data.</text>
</comment>
<keyword evidence="5" id="KW-1185">Reference proteome</keyword>
<organism evidence="4 5">
    <name type="scientific">Hanseniaspora valbyensis NRRL Y-1626</name>
    <dbReference type="NCBI Taxonomy" id="766949"/>
    <lineage>
        <taxon>Eukaryota</taxon>
        <taxon>Fungi</taxon>
        <taxon>Dikarya</taxon>
        <taxon>Ascomycota</taxon>
        <taxon>Saccharomycotina</taxon>
        <taxon>Saccharomycetes</taxon>
        <taxon>Saccharomycodales</taxon>
        <taxon>Saccharomycodaceae</taxon>
        <taxon>Hanseniaspora</taxon>
    </lineage>
</organism>
<dbReference type="SUPFAM" id="SSF57716">
    <property type="entry name" value="Glucocorticoid receptor-like (DNA-binding domain)"/>
    <property type="match status" value="1"/>
</dbReference>
<evidence type="ECO:0000256" key="1">
    <source>
        <dbReference type="ARBA" id="ARBA00022723"/>
    </source>
</evidence>
<evidence type="ECO:0000313" key="4">
    <source>
        <dbReference type="EMBL" id="OBA28304.1"/>
    </source>
</evidence>
<evidence type="ECO:0000259" key="3">
    <source>
        <dbReference type="SMART" id="SM00132"/>
    </source>
</evidence>
<feature type="non-terminal residue" evidence="4">
    <location>
        <position position="1"/>
    </location>
</feature>
<keyword evidence="1" id="KW-0479">Metal-binding</keyword>
<protein>
    <recommendedName>
        <fullName evidence="3">LIM zinc-binding domain-containing protein</fullName>
    </recommendedName>
</protein>
<dbReference type="Pfam" id="PF00412">
    <property type="entry name" value="LIM"/>
    <property type="match status" value="1"/>
</dbReference>
<dbReference type="AlphaFoldDB" id="A0A1B7THS8"/>
<feature type="domain" description="LIM zinc-binding" evidence="3">
    <location>
        <begin position="37"/>
        <end position="89"/>
    </location>
</feature>
<sequence>CFTCTICLTKFSRNTPCYIHNDSPYCEPHFFEVTGLICFCCSEKILDDTCLDVPGLGKAHIGCFTCNGCEMPINDEYFSNDTINLCGDCVKDMGKEKMQRRRTVLWDAN</sequence>
<dbReference type="OrthoDB" id="3973107at2759"/>
<dbReference type="EMBL" id="LXPE01000004">
    <property type="protein sequence ID" value="OBA28304.1"/>
    <property type="molecule type" value="Genomic_DNA"/>
</dbReference>
<dbReference type="GO" id="GO:0046872">
    <property type="term" value="F:metal ion binding"/>
    <property type="evidence" value="ECO:0007669"/>
    <property type="project" value="UniProtKB-KW"/>
</dbReference>
<keyword evidence="2" id="KW-0862">Zinc</keyword>
<dbReference type="GO" id="GO:0030695">
    <property type="term" value="F:GTPase regulator activity"/>
    <property type="evidence" value="ECO:0007669"/>
    <property type="project" value="UniProtKB-ARBA"/>
</dbReference>
<evidence type="ECO:0000313" key="5">
    <source>
        <dbReference type="Proteomes" id="UP000092321"/>
    </source>
</evidence>
<dbReference type="InterPro" id="IPR001781">
    <property type="entry name" value="Znf_LIM"/>
</dbReference>
<accession>A0A1B7THS8</accession>
<dbReference type="SMART" id="SM00132">
    <property type="entry name" value="LIM"/>
    <property type="match status" value="1"/>
</dbReference>
<dbReference type="Proteomes" id="UP000092321">
    <property type="component" value="Unassembled WGS sequence"/>
</dbReference>
<name>A0A1B7THS8_9ASCO</name>
<dbReference type="Gene3D" id="2.10.110.10">
    <property type="entry name" value="Cysteine Rich Protein"/>
    <property type="match status" value="2"/>
</dbReference>
<proteinExistence type="predicted"/>
<evidence type="ECO:0000256" key="2">
    <source>
        <dbReference type="ARBA" id="ARBA00022833"/>
    </source>
</evidence>
<gene>
    <name evidence="4" type="ORF">HANVADRAFT_921</name>
</gene>
<reference evidence="5" key="1">
    <citation type="journal article" date="2016" name="Proc. Natl. Acad. Sci. U.S.A.">
        <title>Comparative genomics of biotechnologically important yeasts.</title>
        <authorList>
            <person name="Riley R."/>
            <person name="Haridas S."/>
            <person name="Wolfe K.H."/>
            <person name="Lopes M.R."/>
            <person name="Hittinger C.T."/>
            <person name="Goeker M."/>
            <person name="Salamov A.A."/>
            <person name="Wisecaver J.H."/>
            <person name="Long T.M."/>
            <person name="Calvey C.H."/>
            <person name="Aerts A.L."/>
            <person name="Barry K.W."/>
            <person name="Choi C."/>
            <person name="Clum A."/>
            <person name="Coughlan A.Y."/>
            <person name="Deshpande S."/>
            <person name="Douglass A.P."/>
            <person name="Hanson S.J."/>
            <person name="Klenk H.-P."/>
            <person name="LaButti K.M."/>
            <person name="Lapidus A."/>
            <person name="Lindquist E.A."/>
            <person name="Lipzen A.M."/>
            <person name="Meier-Kolthoff J.P."/>
            <person name="Ohm R.A."/>
            <person name="Otillar R.P."/>
            <person name="Pangilinan J.L."/>
            <person name="Peng Y."/>
            <person name="Rokas A."/>
            <person name="Rosa C.A."/>
            <person name="Scheuner C."/>
            <person name="Sibirny A.A."/>
            <person name="Slot J.C."/>
            <person name="Stielow J.B."/>
            <person name="Sun H."/>
            <person name="Kurtzman C.P."/>
            <person name="Blackwell M."/>
            <person name="Grigoriev I.V."/>
            <person name="Jeffries T.W."/>
        </authorList>
    </citation>
    <scope>NUCLEOTIDE SEQUENCE [LARGE SCALE GENOMIC DNA]</scope>
    <source>
        <strain evidence="5">NRRL Y-1626</strain>
    </source>
</reference>